<keyword evidence="2" id="KW-1185">Reference proteome</keyword>
<evidence type="ECO:0000313" key="1">
    <source>
        <dbReference type="EMBL" id="TCD18944.1"/>
    </source>
</evidence>
<sequence length="155" mass="18705">MFLMLKYTKTGAIEGEKDNQRRICDYLLKTDLPNYLPTTFFEVKKESVQLMAHKHRKHPKLSEEVNRHLEQLDNYQLYTEVAENWGELALKIGYQTQNYDFQLLAGRSVEKEEYLDVFKSKLQRRYHGIDEFTFEELEEINYIHLEQLQKLRVQL</sequence>
<name>A0A4R0PR17_9SPHI</name>
<reference evidence="1 2" key="1">
    <citation type="submission" date="2019-02" db="EMBL/GenBank/DDBJ databases">
        <title>Pedobacter sp. RP-3-21 sp. nov., isolated from Arctic soil.</title>
        <authorList>
            <person name="Dahal R.H."/>
        </authorList>
    </citation>
    <scope>NUCLEOTIDE SEQUENCE [LARGE SCALE GENOMIC DNA]</scope>
    <source>
        <strain evidence="1 2">RP-3-21</strain>
    </source>
</reference>
<organism evidence="1 2">
    <name type="scientific">Pedobacter psychrodurus</name>
    <dbReference type="NCBI Taxonomy" id="2530456"/>
    <lineage>
        <taxon>Bacteria</taxon>
        <taxon>Pseudomonadati</taxon>
        <taxon>Bacteroidota</taxon>
        <taxon>Sphingobacteriia</taxon>
        <taxon>Sphingobacteriales</taxon>
        <taxon>Sphingobacteriaceae</taxon>
        <taxon>Pedobacter</taxon>
    </lineage>
</organism>
<evidence type="ECO:0000313" key="2">
    <source>
        <dbReference type="Proteomes" id="UP000293925"/>
    </source>
</evidence>
<dbReference type="EMBL" id="SJSO01000023">
    <property type="protein sequence ID" value="TCD18944.1"/>
    <property type="molecule type" value="Genomic_DNA"/>
</dbReference>
<protein>
    <submittedName>
        <fullName evidence="1">DUF4263 domain-containing protein</fullName>
    </submittedName>
</protein>
<dbReference type="OrthoDB" id="1490566at2"/>
<comment type="caution">
    <text evidence="1">The sequence shown here is derived from an EMBL/GenBank/DDBJ whole genome shotgun (WGS) entry which is preliminary data.</text>
</comment>
<accession>A0A4R0PR17</accession>
<dbReference type="AlphaFoldDB" id="A0A4R0PR17"/>
<proteinExistence type="predicted"/>
<dbReference type="RefSeq" id="WP_131533510.1">
    <property type="nucleotide sequence ID" value="NZ_SJSO01000023.1"/>
</dbReference>
<gene>
    <name evidence="1" type="ORF">EZ456_20830</name>
</gene>
<dbReference type="Proteomes" id="UP000293925">
    <property type="component" value="Unassembled WGS sequence"/>
</dbReference>